<organism evidence="8 9">
    <name type="scientific">Paramecium tetraurelia</name>
    <dbReference type="NCBI Taxonomy" id="5888"/>
    <lineage>
        <taxon>Eukaryota</taxon>
        <taxon>Sar</taxon>
        <taxon>Alveolata</taxon>
        <taxon>Ciliophora</taxon>
        <taxon>Intramacronucleata</taxon>
        <taxon>Oligohymenophorea</taxon>
        <taxon>Peniculida</taxon>
        <taxon>Parameciidae</taxon>
        <taxon>Paramecium</taxon>
    </lineage>
</organism>
<dbReference type="InterPro" id="IPR027417">
    <property type="entry name" value="P-loop_NTPase"/>
</dbReference>
<dbReference type="SUPFAM" id="SSF52540">
    <property type="entry name" value="P-loop containing nucleoside triphosphate hydrolases"/>
    <property type="match status" value="1"/>
</dbReference>
<dbReference type="GO" id="GO:0016887">
    <property type="term" value="F:ATP hydrolysis activity"/>
    <property type="evidence" value="ECO:0000318"/>
    <property type="project" value="GO_Central"/>
</dbReference>
<evidence type="ECO:0000256" key="1">
    <source>
        <dbReference type="ARBA" id="ARBA00004496"/>
    </source>
</evidence>
<accession>A0E6D8</accession>
<reference evidence="8 9" key="1">
    <citation type="journal article" date="2006" name="Nature">
        <title>Global trends of whole-genome duplications revealed by the ciliate Paramecium tetraurelia.</title>
        <authorList>
            <consortium name="Genoscope"/>
            <person name="Aury J.-M."/>
            <person name="Jaillon O."/>
            <person name="Duret L."/>
            <person name="Noel B."/>
            <person name="Jubin C."/>
            <person name="Porcel B.M."/>
            <person name="Segurens B."/>
            <person name="Daubin V."/>
            <person name="Anthouard V."/>
            <person name="Aiach N."/>
            <person name="Arnaiz O."/>
            <person name="Billaut A."/>
            <person name="Beisson J."/>
            <person name="Blanc I."/>
            <person name="Bouhouche K."/>
            <person name="Camara F."/>
            <person name="Duharcourt S."/>
            <person name="Guigo R."/>
            <person name="Gogendeau D."/>
            <person name="Katinka M."/>
            <person name="Keller A.-M."/>
            <person name="Kissmehl R."/>
            <person name="Klotz C."/>
            <person name="Koll F."/>
            <person name="Le Moue A."/>
            <person name="Lepere C."/>
            <person name="Malinsky S."/>
            <person name="Nowacki M."/>
            <person name="Nowak J.K."/>
            <person name="Plattner H."/>
            <person name="Poulain J."/>
            <person name="Ruiz F."/>
            <person name="Serrano V."/>
            <person name="Zagulski M."/>
            <person name="Dessen P."/>
            <person name="Betermier M."/>
            <person name="Weissenbach J."/>
            <person name="Scarpelli C."/>
            <person name="Schachter V."/>
            <person name="Sperling L."/>
            <person name="Meyer E."/>
            <person name="Cohen J."/>
            <person name="Wincker P."/>
        </authorList>
    </citation>
    <scope>NUCLEOTIDE SEQUENCE [LARGE SCALE GENOMIC DNA]</scope>
    <source>
        <strain evidence="8 9">Stock d4-2</strain>
    </source>
</reference>
<dbReference type="Proteomes" id="UP000000600">
    <property type="component" value="Unassembled WGS sequence"/>
</dbReference>
<dbReference type="GO" id="GO:0008568">
    <property type="term" value="F:microtubule severing ATPase activity"/>
    <property type="evidence" value="ECO:0000318"/>
    <property type="project" value="GO_Central"/>
</dbReference>
<comment type="similarity">
    <text evidence="2 6">Belongs to the AAA ATPase family.</text>
</comment>
<dbReference type="OrthoDB" id="29072at2759"/>
<evidence type="ECO:0000256" key="5">
    <source>
        <dbReference type="ARBA" id="ARBA00022840"/>
    </source>
</evidence>
<proteinExistence type="inferred from homology"/>
<dbReference type="PANTHER" id="PTHR23074">
    <property type="entry name" value="AAA DOMAIN-CONTAINING"/>
    <property type="match status" value="1"/>
</dbReference>
<dbReference type="GO" id="GO:0005634">
    <property type="term" value="C:nucleus"/>
    <property type="evidence" value="ECO:0000318"/>
    <property type="project" value="GO_Central"/>
</dbReference>
<dbReference type="FunFam" id="1.10.8.60:FF:000022">
    <property type="entry name" value="Fidgetin like 1"/>
    <property type="match status" value="1"/>
</dbReference>
<dbReference type="FunFam" id="3.40.50.300:FF:001054">
    <property type="entry name" value="ATPase, AAA family, putative"/>
    <property type="match status" value="1"/>
</dbReference>
<dbReference type="InterPro" id="IPR041569">
    <property type="entry name" value="AAA_lid_3"/>
</dbReference>
<dbReference type="Gene3D" id="3.40.50.300">
    <property type="entry name" value="P-loop containing nucleotide triphosphate hydrolases"/>
    <property type="match status" value="1"/>
</dbReference>
<dbReference type="STRING" id="5888.A0E6D8"/>
<keyword evidence="5 6" id="KW-0067">ATP-binding</keyword>
<dbReference type="GO" id="GO:0005524">
    <property type="term" value="F:ATP binding"/>
    <property type="evidence" value="ECO:0007669"/>
    <property type="project" value="UniProtKB-KW"/>
</dbReference>
<sequence>MGNIHSQKWSYIGVLVLFFHKSNRTKFLNRRNQWLWKNCKMEFDLLNNVTNKLHKNNNKLLNLIINFLQAQKDPYCQQIIETSMIRKIDVGFEDIIGLEHIKNQLEETIILPNLRPDIYTGIRAPPKGILFYGPPGNGKTLLAKAVANQIKCCFFNISASTLVQKHLGEGEKLMRALFDVAFQLQPSVIFVDEIDSILSKRSQNEHEASRRLKTEFLISFDGIQSSDQDRVFLIAATNRPQDIDDAVLRRFTVKILIDQPELKVRVEMVKSLLSKVKNNLTEQQFQYVAEKLQGYSASDIKAVVKEACMRPLRTDRTLILSIHRQDIRAVSKEDFDFALEQVKPTLSQQQYEEYVKNFK</sequence>
<dbReference type="PANTHER" id="PTHR23074:SF17">
    <property type="entry name" value="FIDGETIN-LIKE PROTEIN 1"/>
    <property type="match status" value="1"/>
</dbReference>
<dbReference type="GO" id="GO:0051013">
    <property type="term" value="P:microtubule severing"/>
    <property type="evidence" value="ECO:0000318"/>
    <property type="project" value="GO_Central"/>
</dbReference>
<comment type="subcellular location">
    <subcellularLocation>
        <location evidence="1">Cytoplasm</location>
    </subcellularLocation>
</comment>
<dbReference type="PROSITE" id="PS00674">
    <property type="entry name" value="AAA"/>
    <property type="match status" value="1"/>
</dbReference>
<dbReference type="InParanoid" id="A0E6D8"/>
<dbReference type="AlphaFoldDB" id="A0E6D8"/>
<keyword evidence="9" id="KW-1185">Reference proteome</keyword>
<name>A0E6D8_PARTE</name>
<dbReference type="eggNOG" id="KOG0740">
    <property type="taxonomic scope" value="Eukaryota"/>
</dbReference>
<dbReference type="SMART" id="SM00382">
    <property type="entry name" value="AAA"/>
    <property type="match status" value="1"/>
</dbReference>
<evidence type="ECO:0000313" key="8">
    <source>
        <dbReference type="EMBL" id="CAK90855.1"/>
    </source>
</evidence>
<evidence type="ECO:0000256" key="3">
    <source>
        <dbReference type="ARBA" id="ARBA00022490"/>
    </source>
</evidence>
<evidence type="ECO:0000313" key="9">
    <source>
        <dbReference type="Proteomes" id="UP000000600"/>
    </source>
</evidence>
<dbReference type="Pfam" id="PF17862">
    <property type="entry name" value="AAA_lid_3"/>
    <property type="match status" value="1"/>
</dbReference>
<dbReference type="RefSeq" id="XP_001458252.1">
    <property type="nucleotide sequence ID" value="XM_001458215.1"/>
</dbReference>
<evidence type="ECO:0000256" key="4">
    <source>
        <dbReference type="ARBA" id="ARBA00022741"/>
    </source>
</evidence>
<evidence type="ECO:0000256" key="2">
    <source>
        <dbReference type="ARBA" id="ARBA00006914"/>
    </source>
</evidence>
<protein>
    <recommendedName>
        <fullName evidence="7">AAA+ ATPase domain-containing protein</fullName>
    </recommendedName>
</protein>
<dbReference type="InterPro" id="IPR003593">
    <property type="entry name" value="AAA+_ATPase"/>
</dbReference>
<dbReference type="EMBL" id="CT868660">
    <property type="protein sequence ID" value="CAK90855.1"/>
    <property type="molecule type" value="Genomic_DNA"/>
</dbReference>
<evidence type="ECO:0000256" key="6">
    <source>
        <dbReference type="RuleBase" id="RU003651"/>
    </source>
</evidence>
<gene>
    <name evidence="8" type="ORF">GSPATT00003720001</name>
</gene>
<dbReference type="InterPro" id="IPR050304">
    <property type="entry name" value="MT-severing_AAA_ATPase"/>
</dbReference>
<feature type="domain" description="AAA+ ATPase" evidence="7">
    <location>
        <begin position="125"/>
        <end position="261"/>
    </location>
</feature>
<dbReference type="OMA" id="RSQNEHE"/>
<dbReference type="GeneID" id="5044037"/>
<dbReference type="KEGG" id="ptm:GSPATT00003720001"/>
<dbReference type="HOGENOM" id="CLU_000688_21_14_1"/>
<dbReference type="InterPro" id="IPR003959">
    <property type="entry name" value="ATPase_AAA_core"/>
</dbReference>
<dbReference type="GO" id="GO:0005737">
    <property type="term" value="C:cytoplasm"/>
    <property type="evidence" value="ECO:0000318"/>
    <property type="project" value="GO_Central"/>
</dbReference>
<keyword evidence="4 6" id="KW-0547">Nucleotide-binding</keyword>
<dbReference type="Pfam" id="PF00004">
    <property type="entry name" value="AAA"/>
    <property type="match status" value="1"/>
</dbReference>
<evidence type="ECO:0000259" key="7">
    <source>
        <dbReference type="SMART" id="SM00382"/>
    </source>
</evidence>
<dbReference type="InterPro" id="IPR003960">
    <property type="entry name" value="ATPase_AAA_CS"/>
</dbReference>
<dbReference type="Gene3D" id="1.10.8.60">
    <property type="match status" value="1"/>
</dbReference>
<keyword evidence="3" id="KW-0963">Cytoplasm</keyword>
<dbReference type="CDD" id="cd19509">
    <property type="entry name" value="RecA-like_VPS4-like"/>
    <property type="match status" value="1"/>
</dbReference>